<keyword evidence="1" id="KW-1133">Transmembrane helix</keyword>
<comment type="caution">
    <text evidence="2">The sequence shown here is derived from an EMBL/GenBank/DDBJ whole genome shotgun (WGS) entry which is preliminary data.</text>
</comment>
<accession>A0AAD9QG14</accession>
<evidence type="ECO:0000256" key="1">
    <source>
        <dbReference type="SAM" id="Phobius"/>
    </source>
</evidence>
<feature type="transmembrane region" description="Helical" evidence="1">
    <location>
        <begin position="139"/>
        <end position="160"/>
    </location>
</feature>
<dbReference type="Proteomes" id="UP001249851">
    <property type="component" value="Unassembled WGS sequence"/>
</dbReference>
<evidence type="ECO:0000313" key="2">
    <source>
        <dbReference type="EMBL" id="KAK2560200.1"/>
    </source>
</evidence>
<reference evidence="2" key="2">
    <citation type="journal article" date="2023" name="Science">
        <title>Genomic signatures of disease resistance in endangered staghorn corals.</title>
        <authorList>
            <person name="Vollmer S.V."/>
            <person name="Selwyn J.D."/>
            <person name="Despard B.A."/>
            <person name="Roesel C.L."/>
        </authorList>
    </citation>
    <scope>NUCLEOTIDE SEQUENCE</scope>
    <source>
        <strain evidence="2">K2</strain>
    </source>
</reference>
<dbReference type="EMBL" id="JARQWQ010000037">
    <property type="protein sequence ID" value="KAK2560200.1"/>
    <property type="molecule type" value="Genomic_DNA"/>
</dbReference>
<proteinExistence type="predicted"/>
<feature type="non-terminal residue" evidence="2">
    <location>
        <position position="1"/>
    </location>
</feature>
<gene>
    <name evidence="2" type="ORF">P5673_017180</name>
</gene>
<keyword evidence="1" id="KW-0472">Membrane</keyword>
<feature type="transmembrane region" description="Helical" evidence="1">
    <location>
        <begin position="42"/>
        <end position="62"/>
    </location>
</feature>
<dbReference type="AlphaFoldDB" id="A0AAD9QG14"/>
<name>A0AAD9QG14_ACRCE</name>
<protein>
    <submittedName>
        <fullName evidence="2">Uncharacterized protein</fullName>
    </submittedName>
</protein>
<evidence type="ECO:0000313" key="3">
    <source>
        <dbReference type="Proteomes" id="UP001249851"/>
    </source>
</evidence>
<organism evidence="2 3">
    <name type="scientific">Acropora cervicornis</name>
    <name type="common">Staghorn coral</name>
    <dbReference type="NCBI Taxonomy" id="6130"/>
    <lineage>
        <taxon>Eukaryota</taxon>
        <taxon>Metazoa</taxon>
        <taxon>Cnidaria</taxon>
        <taxon>Anthozoa</taxon>
        <taxon>Hexacorallia</taxon>
        <taxon>Scleractinia</taxon>
        <taxon>Astrocoeniina</taxon>
        <taxon>Acroporidae</taxon>
        <taxon>Acropora</taxon>
    </lineage>
</organism>
<sequence>METSTKPMVMALSIAQIVMAGAFFLLGLVDGFYIQFAHVSLTFLPCWIVALVLPVGVMGYILSSDETPRSFLLLKNAIWSLCVVCIICSTLLLYIYTTWGLLNIPYIVHVRNTDWLTGEDDVYFVEKGDKIAYTEKEKAALAVFAFVVICSVIEIILAAAMMKISETTNKTPQLSSSCDAYYQ</sequence>
<reference evidence="2" key="1">
    <citation type="journal article" date="2023" name="G3 (Bethesda)">
        <title>Whole genome assembly and annotation of the endangered Caribbean coral Acropora cervicornis.</title>
        <authorList>
            <person name="Selwyn J.D."/>
            <person name="Vollmer S.V."/>
        </authorList>
    </citation>
    <scope>NUCLEOTIDE SEQUENCE</scope>
    <source>
        <strain evidence="2">K2</strain>
    </source>
</reference>
<feature type="transmembrane region" description="Helical" evidence="1">
    <location>
        <begin position="12"/>
        <end position="36"/>
    </location>
</feature>
<keyword evidence="1" id="KW-0812">Transmembrane</keyword>
<keyword evidence="3" id="KW-1185">Reference proteome</keyword>
<feature type="transmembrane region" description="Helical" evidence="1">
    <location>
        <begin position="74"/>
        <end position="96"/>
    </location>
</feature>